<feature type="domain" description="Signal transduction histidine kinase dimerisation/phosphoacceptor" evidence="4">
    <location>
        <begin position="90"/>
        <end position="155"/>
    </location>
</feature>
<organism evidence="5 6">
    <name type="scientific">Pyxidicoccus fallax</name>
    <dbReference type="NCBI Taxonomy" id="394095"/>
    <lineage>
        <taxon>Bacteria</taxon>
        <taxon>Pseudomonadati</taxon>
        <taxon>Myxococcota</taxon>
        <taxon>Myxococcia</taxon>
        <taxon>Myxococcales</taxon>
        <taxon>Cystobacterineae</taxon>
        <taxon>Myxococcaceae</taxon>
        <taxon>Pyxidicoccus</taxon>
    </lineage>
</organism>
<dbReference type="Proteomes" id="UP000518300">
    <property type="component" value="Unassembled WGS sequence"/>
</dbReference>
<dbReference type="InterPro" id="IPR003661">
    <property type="entry name" value="HisK_dim/P_dom"/>
</dbReference>
<feature type="coiled-coil region" evidence="3">
    <location>
        <begin position="72"/>
        <end position="99"/>
    </location>
</feature>
<gene>
    <name evidence="5" type="ORF">HG543_27330</name>
</gene>
<dbReference type="Pfam" id="PF00512">
    <property type="entry name" value="HisKA"/>
    <property type="match status" value="1"/>
</dbReference>
<dbReference type="Gene3D" id="1.10.287.130">
    <property type="match status" value="1"/>
</dbReference>
<comment type="catalytic activity">
    <reaction evidence="1">
        <text>ATP + protein L-histidine = ADP + protein N-phospho-L-histidine.</text>
        <dbReference type="EC" id="2.7.13.3"/>
    </reaction>
</comment>
<evidence type="ECO:0000256" key="2">
    <source>
        <dbReference type="ARBA" id="ARBA00012438"/>
    </source>
</evidence>
<comment type="caution">
    <text evidence="5">The sequence shown here is derived from an EMBL/GenBank/DDBJ whole genome shotgun (WGS) entry which is preliminary data.</text>
</comment>
<evidence type="ECO:0000313" key="6">
    <source>
        <dbReference type="Proteomes" id="UP000518300"/>
    </source>
</evidence>
<dbReference type="GO" id="GO:0000155">
    <property type="term" value="F:phosphorelay sensor kinase activity"/>
    <property type="evidence" value="ECO:0007669"/>
    <property type="project" value="InterPro"/>
</dbReference>
<keyword evidence="3" id="KW-0175">Coiled coil</keyword>
<dbReference type="SUPFAM" id="SSF47384">
    <property type="entry name" value="Homodimeric domain of signal transducing histidine kinase"/>
    <property type="match status" value="1"/>
</dbReference>
<sequence>MTGASGAALYDGRTCVAHTGQGVPARTARRNALVVWPEPLGASNQEVLARLASFGGSLMAAHAREVEAGARQARLLEAKQRLERMVAQQERRRSRASHDLRTPLMVMKGYVDMMMKGTAGALTAPMQRYLDRMQRVANDQGALIERRLGRMVDEGVEDLRPLLRSAFLPAARNGRVPDVTMTLPNRPVAVRGSRESIELMVRTLARAVLDRGTAIVVRVEPAEDLGMWRLRVDARGGKALPEKTQSVLRHLAQRLKGGLSLPTDESSGLVVHLPADDTVPVSVEQHDG</sequence>
<evidence type="ECO:0000313" key="5">
    <source>
        <dbReference type="EMBL" id="NMO18548.1"/>
    </source>
</evidence>
<dbReference type="EMBL" id="JABBJJ010000141">
    <property type="protein sequence ID" value="NMO18548.1"/>
    <property type="molecule type" value="Genomic_DNA"/>
</dbReference>
<dbReference type="SMART" id="SM00388">
    <property type="entry name" value="HisKA"/>
    <property type="match status" value="1"/>
</dbReference>
<reference evidence="5 6" key="1">
    <citation type="submission" date="2020-04" db="EMBL/GenBank/DDBJ databases">
        <title>Draft genome of Pyxidicoccus fallax type strain.</title>
        <authorList>
            <person name="Whitworth D.E."/>
        </authorList>
    </citation>
    <scope>NUCLEOTIDE SEQUENCE [LARGE SCALE GENOMIC DNA]</scope>
    <source>
        <strain evidence="5 6">DSM 14698</strain>
    </source>
</reference>
<name>A0A848LLC1_9BACT</name>
<dbReference type="InterPro" id="IPR036097">
    <property type="entry name" value="HisK_dim/P_sf"/>
</dbReference>
<evidence type="ECO:0000259" key="4">
    <source>
        <dbReference type="SMART" id="SM00388"/>
    </source>
</evidence>
<keyword evidence="5" id="KW-0418">Kinase</keyword>
<dbReference type="EC" id="2.7.13.3" evidence="2"/>
<keyword evidence="6" id="KW-1185">Reference proteome</keyword>
<proteinExistence type="predicted"/>
<protein>
    <recommendedName>
        <fullName evidence="2">histidine kinase</fullName>
        <ecNumber evidence="2">2.7.13.3</ecNumber>
    </recommendedName>
</protein>
<evidence type="ECO:0000256" key="3">
    <source>
        <dbReference type="SAM" id="Coils"/>
    </source>
</evidence>
<evidence type="ECO:0000256" key="1">
    <source>
        <dbReference type="ARBA" id="ARBA00000085"/>
    </source>
</evidence>
<dbReference type="CDD" id="cd00082">
    <property type="entry name" value="HisKA"/>
    <property type="match status" value="1"/>
</dbReference>
<dbReference type="AlphaFoldDB" id="A0A848LLC1"/>
<accession>A0A848LLC1</accession>
<keyword evidence="5" id="KW-0808">Transferase</keyword>